<dbReference type="SMART" id="SM00368">
    <property type="entry name" value="LRR_RI"/>
    <property type="match status" value="8"/>
</dbReference>
<dbReference type="InterPro" id="IPR042419">
    <property type="entry name" value="LRC31"/>
</dbReference>
<evidence type="ECO:0000256" key="1">
    <source>
        <dbReference type="SAM" id="MobiDB-lite"/>
    </source>
</evidence>
<dbReference type="InterPro" id="IPR032675">
    <property type="entry name" value="LRR_dom_sf"/>
</dbReference>
<dbReference type="PANTHER" id="PTHR24109">
    <property type="entry name" value="LEUCINE-RICH REPEAT-CONTAINING PROTEIN 31"/>
    <property type="match status" value="1"/>
</dbReference>
<dbReference type="InParanoid" id="A0A6J2UZA1"/>
<dbReference type="PANTHER" id="PTHR24109:SF3">
    <property type="entry name" value="LEUCINE-RICH REPEAT-CONTAINING PROTEIN 31"/>
    <property type="match status" value="1"/>
</dbReference>
<dbReference type="GeneID" id="115808160"/>
<dbReference type="Proteomes" id="UP000504632">
    <property type="component" value="Chromosome 3"/>
</dbReference>
<dbReference type="SMART" id="SM00367">
    <property type="entry name" value="LRR_CC"/>
    <property type="match status" value="7"/>
</dbReference>
<name>A0A6J2UZA1_CHACN</name>
<dbReference type="CTD" id="79782"/>
<dbReference type="InterPro" id="IPR001611">
    <property type="entry name" value="Leu-rich_rpt"/>
</dbReference>
<organism evidence="2 3">
    <name type="scientific">Chanos chanos</name>
    <name type="common">Milkfish</name>
    <name type="synonym">Mugil chanos</name>
    <dbReference type="NCBI Taxonomy" id="29144"/>
    <lineage>
        <taxon>Eukaryota</taxon>
        <taxon>Metazoa</taxon>
        <taxon>Chordata</taxon>
        <taxon>Craniata</taxon>
        <taxon>Vertebrata</taxon>
        <taxon>Euteleostomi</taxon>
        <taxon>Actinopterygii</taxon>
        <taxon>Neopterygii</taxon>
        <taxon>Teleostei</taxon>
        <taxon>Ostariophysi</taxon>
        <taxon>Gonorynchiformes</taxon>
        <taxon>Chanidae</taxon>
        <taxon>Chanos</taxon>
    </lineage>
</organism>
<feature type="region of interest" description="Disordered" evidence="1">
    <location>
        <begin position="1"/>
        <end position="86"/>
    </location>
</feature>
<sequence>MESSDPPKGQEGSPKRSPLDLIMNQIRKRRSFTDRKKSSVSRLFRTSESNDKIDGGVSEMKETVSAEGKEGRENTEPGKEGSDTADSEICSVVGWGRVKQFVEKLGKTPDSQYLSLCHCDLTATDVTELATLLPFLSQLEVMDLSWNELVGGALKALVFHLQHVGRLRELKLSNCRLTPQDLAALGEALDCVPQLEVLDLSWNPNVGKGNLRCLTEHLHSGNKLREFLLVDCQLSEADVVALSEALNGMSCLEILDISNTRLLLKEVEKLGCSLRATPRLKTLKLSMCGLQPETLKILSETLKFLPALQHLDLSCNKEAGGGFTPVFSSLALTTHLQSLDIHSCCLRVNDISALVQVLPSLRELTELDVSSNKNIGDVVMSLFPILPLSNMKRLPLNNCNLSSETYQALVSAMQSLSQLESLNVSWNKRISGNLKQLLEPLRANSMLQELRLSSCDLTTEDLLHLASAAKRGALSQLKRLDLSYNGSVGDGGWVSLFGEAGSLKGLEELDVSLRPSTSSPVSSWLPALLEALPKLTSLRHVSLKRWAFSSRETEKLEKTLQKRNVVAEYDLVSPAVQPADLIPA</sequence>
<dbReference type="AlphaFoldDB" id="A0A6J2UZA1"/>
<dbReference type="Gene3D" id="3.80.10.10">
    <property type="entry name" value="Ribonuclease Inhibitor"/>
    <property type="match status" value="3"/>
</dbReference>
<dbReference type="SUPFAM" id="SSF52047">
    <property type="entry name" value="RNI-like"/>
    <property type="match status" value="1"/>
</dbReference>
<dbReference type="RefSeq" id="XP_030625304.1">
    <property type="nucleotide sequence ID" value="XM_030769444.1"/>
</dbReference>
<dbReference type="OrthoDB" id="1394818at2759"/>
<gene>
    <name evidence="3" type="primary">lrrc31</name>
</gene>
<reference evidence="3" key="1">
    <citation type="submission" date="2025-08" db="UniProtKB">
        <authorList>
            <consortium name="RefSeq"/>
        </authorList>
    </citation>
    <scope>IDENTIFICATION</scope>
</reference>
<dbReference type="InterPro" id="IPR006553">
    <property type="entry name" value="Leu-rich_rpt_Cys-con_subtyp"/>
</dbReference>
<dbReference type="Pfam" id="PF13516">
    <property type="entry name" value="LRR_6"/>
    <property type="match status" value="3"/>
</dbReference>
<keyword evidence="2" id="KW-1185">Reference proteome</keyword>
<proteinExistence type="predicted"/>
<protein>
    <submittedName>
        <fullName evidence="3">Leucine-rich repeat-containing protein 31</fullName>
    </submittedName>
</protein>
<evidence type="ECO:0000313" key="2">
    <source>
        <dbReference type="Proteomes" id="UP000504632"/>
    </source>
</evidence>
<accession>A0A6J2UZA1</accession>
<evidence type="ECO:0000313" key="3">
    <source>
        <dbReference type="RefSeq" id="XP_030625304.1"/>
    </source>
</evidence>
<feature type="compositionally biased region" description="Basic and acidic residues" evidence="1">
    <location>
        <begin position="48"/>
        <end position="82"/>
    </location>
</feature>